<evidence type="ECO:0000313" key="6">
    <source>
        <dbReference type="Proteomes" id="UP000319204"/>
    </source>
</evidence>
<evidence type="ECO:0000256" key="1">
    <source>
        <dbReference type="ARBA" id="ARBA00011051"/>
    </source>
</evidence>
<evidence type="ECO:0000256" key="3">
    <source>
        <dbReference type="ARBA" id="ARBA00023251"/>
    </source>
</evidence>
<sequence>MENSQMEHLQRASPVLASLNIRKSVAFYQDKMGFNKIGWVDDHYAVIGRDKVELHFWKCDNKIFPENTSCYLYVDNVDDLYAELKEAGVIHPNGPLGDKPWGLREFSALDGDGNLLRFGQKL</sequence>
<evidence type="ECO:0000313" key="5">
    <source>
        <dbReference type="EMBL" id="KAB5484728.1"/>
    </source>
</evidence>
<dbReference type="CDD" id="cd08349">
    <property type="entry name" value="BLMA_like"/>
    <property type="match status" value="1"/>
</dbReference>
<keyword evidence="6" id="KW-1185">Reference proteome</keyword>
<proteinExistence type="inferred from homology"/>
<dbReference type="InterPro" id="IPR004360">
    <property type="entry name" value="Glyas_Fos-R_dOase_dom"/>
</dbReference>
<comment type="similarity">
    <text evidence="1">Belongs to the bleomycin resistance protein family.</text>
</comment>
<accession>A0A5N5IKG5</accession>
<evidence type="ECO:0000256" key="2">
    <source>
        <dbReference type="ARBA" id="ARBA00021572"/>
    </source>
</evidence>
<gene>
    <name evidence="5" type="ORF">FOT42_016185</name>
</gene>
<dbReference type="SUPFAM" id="SSF54593">
    <property type="entry name" value="Glyoxalase/Bleomycin resistance protein/Dihydroxybiphenyl dioxygenase"/>
    <property type="match status" value="1"/>
</dbReference>
<dbReference type="InterPro" id="IPR029068">
    <property type="entry name" value="Glyas_Bleomycin-R_OHBP_Dase"/>
</dbReference>
<dbReference type="RefSeq" id="WP_151891559.1">
    <property type="nucleotide sequence ID" value="NZ_VNIK02000015.1"/>
</dbReference>
<dbReference type="Proteomes" id="UP000319204">
    <property type="component" value="Unassembled WGS sequence"/>
</dbReference>
<name>A0A5N5IKG5_9FLAO</name>
<reference evidence="5" key="1">
    <citation type="submission" date="2019-10" db="EMBL/GenBank/DDBJ databases">
        <title>Muricauda hadale sp. nov., a piezophilic bacterium isolated from hadopelagic water of the Mariana Trench.</title>
        <authorList>
            <person name="Wei Y."/>
        </authorList>
    </citation>
    <scope>NUCLEOTIDE SEQUENCE [LARGE SCALE GENOMIC DNA]</scope>
    <source>
        <strain evidence="5">MT-229</strain>
    </source>
</reference>
<dbReference type="Gene3D" id="3.10.180.10">
    <property type="entry name" value="2,3-Dihydroxybiphenyl 1,2-Dioxygenase, domain 1"/>
    <property type="match status" value="1"/>
</dbReference>
<dbReference type="Pfam" id="PF00903">
    <property type="entry name" value="Glyoxalase"/>
    <property type="match status" value="1"/>
</dbReference>
<keyword evidence="3" id="KW-0046">Antibiotic resistance</keyword>
<dbReference type="AlphaFoldDB" id="A0A5N5IKG5"/>
<dbReference type="GO" id="GO:0046677">
    <property type="term" value="P:response to antibiotic"/>
    <property type="evidence" value="ECO:0007669"/>
    <property type="project" value="UniProtKB-KW"/>
</dbReference>
<dbReference type="InterPro" id="IPR000335">
    <property type="entry name" value="Bleomycin-R"/>
</dbReference>
<feature type="domain" description="VOC" evidence="4">
    <location>
        <begin position="5"/>
        <end position="121"/>
    </location>
</feature>
<dbReference type="EMBL" id="VNIK02000015">
    <property type="protein sequence ID" value="KAB5484728.1"/>
    <property type="molecule type" value="Genomic_DNA"/>
</dbReference>
<dbReference type="PROSITE" id="PS51819">
    <property type="entry name" value="VOC"/>
    <property type="match status" value="1"/>
</dbReference>
<dbReference type="InterPro" id="IPR037523">
    <property type="entry name" value="VOC_core"/>
</dbReference>
<comment type="caution">
    <text evidence="5">The sequence shown here is derived from an EMBL/GenBank/DDBJ whole genome shotgun (WGS) entry which is preliminary data.</text>
</comment>
<organism evidence="5 6">
    <name type="scientific">Flagellimonas hadalis</name>
    <dbReference type="NCBI Taxonomy" id="2597517"/>
    <lineage>
        <taxon>Bacteria</taxon>
        <taxon>Pseudomonadati</taxon>
        <taxon>Bacteroidota</taxon>
        <taxon>Flavobacteriia</taxon>
        <taxon>Flavobacteriales</taxon>
        <taxon>Flavobacteriaceae</taxon>
        <taxon>Flagellimonas</taxon>
    </lineage>
</organism>
<dbReference type="OrthoDB" id="66829at2"/>
<protein>
    <recommendedName>
        <fullName evidence="2">Bleomycin resistance protein</fullName>
    </recommendedName>
</protein>
<evidence type="ECO:0000259" key="4">
    <source>
        <dbReference type="PROSITE" id="PS51819"/>
    </source>
</evidence>